<keyword evidence="3" id="KW-1185">Reference proteome</keyword>
<feature type="compositionally biased region" description="Polar residues" evidence="1">
    <location>
        <begin position="1"/>
        <end position="11"/>
    </location>
</feature>
<organism evidence="2 3">
    <name type="scientific">Paraglomus brasilianum</name>
    <dbReference type="NCBI Taxonomy" id="144538"/>
    <lineage>
        <taxon>Eukaryota</taxon>
        <taxon>Fungi</taxon>
        <taxon>Fungi incertae sedis</taxon>
        <taxon>Mucoromycota</taxon>
        <taxon>Glomeromycotina</taxon>
        <taxon>Glomeromycetes</taxon>
        <taxon>Paraglomerales</taxon>
        <taxon>Paraglomeraceae</taxon>
        <taxon>Paraglomus</taxon>
    </lineage>
</organism>
<name>A0A9N8ZDG6_9GLOM</name>
<proteinExistence type="predicted"/>
<feature type="region of interest" description="Disordered" evidence="1">
    <location>
        <begin position="1"/>
        <end position="47"/>
    </location>
</feature>
<dbReference type="Proteomes" id="UP000789739">
    <property type="component" value="Unassembled WGS sequence"/>
</dbReference>
<protein>
    <submittedName>
        <fullName evidence="2">8993_t:CDS:1</fullName>
    </submittedName>
</protein>
<evidence type="ECO:0000313" key="3">
    <source>
        <dbReference type="Proteomes" id="UP000789739"/>
    </source>
</evidence>
<gene>
    <name evidence="2" type="ORF">PBRASI_LOCUS1639</name>
</gene>
<comment type="caution">
    <text evidence="2">The sequence shown here is derived from an EMBL/GenBank/DDBJ whole genome shotgun (WGS) entry which is preliminary data.</text>
</comment>
<accession>A0A9N8ZDG6</accession>
<dbReference type="AlphaFoldDB" id="A0A9N8ZDG6"/>
<dbReference type="EMBL" id="CAJVPI010000111">
    <property type="protein sequence ID" value="CAG8482107.1"/>
    <property type="molecule type" value="Genomic_DNA"/>
</dbReference>
<reference evidence="2" key="1">
    <citation type="submission" date="2021-06" db="EMBL/GenBank/DDBJ databases">
        <authorList>
            <person name="Kallberg Y."/>
            <person name="Tangrot J."/>
            <person name="Rosling A."/>
        </authorList>
    </citation>
    <scope>NUCLEOTIDE SEQUENCE</scope>
    <source>
        <strain evidence="2">BR232B</strain>
    </source>
</reference>
<evidence type="ECO:0000313" key="2">
    <source>
        <dbReference type="EMBL" id="CAG8482107.1"/>
    </source>
</evidence>
<feature type="compositionally biased region" description="Acidic residues" evidence="1">
    <location>
        <begin position="12"/>
        <end position="34"/>
    </location>
</feature>
<evidence type="ECO:0000256" key="1">
    <source>
        <dbReference type="SAM" id="MobiDB-lite"/>
    </source>
</evidence>
<sequence>MDTLPTTQTTFNDDDSDEEDTEENCEDEIEEEDNGQIHSNDFVERPADPKTNASILLIVGPNVENLKGLELPVSEATGPLHNAEMKGLGNSPCCARNPRRF</sequence>